<protein>
    <submittedName>
        <fullName evidence="1">Uncharacterized protein</fullName>
    </submittedName>
</protein>
<evidence type="ECO:0000313" key="1">
    <source>
        <dbReference type="EMBL" id="PLW49315.1"/>
    </source>
</evidence>
<accession>A0A2N5VH45</accession>
<sequence length="237" mass="26280">MTIFADSGDGLQTFDHVEGTSLLSPDEIKRLKEESKSLSGIQYLHAVEESRKSLQKMLHENDFTTIALKTAPSEITEVLKAYKHKVAVIWTGPVDKLPNSENWATKYNYAIAPEASDRLLEIGVPIVAVSPSVGNAKMNAIVDQHFMPQIFDFKLNSRKAFLPTDDSFPGFHDLATIPPDVQAKFSNYIIPLADSLTERMIADAGKQKAILDYKEKILDKKADRGAKYQKAISDIAG</sequence>
<name>A0A2N5VH45_9BASI</name>
<dbReference type="EMBL" id="PGCI01000017">
    <property type="protein sequence ID" value="PLW49315.1"/>
    <property type="molecule type" value="Genomic_DNA"/>
</dbReference>
<evidence type="ECO:0000313" key="2">
    <source>
        <dbReference type="Proteomes" id="UP000235392"/>
    </source>
</evidence>
<gene>
    <name evidence="1" type="ORF">PCASD_02644</name>
</gene>
<proteinExistence type="predicted"/>
<dbReference type="Proteomes" id="UP000235392">
    <property type="component" value="Unassembled WGS sequence"/>
</dbReference>
<comment type="caution">
    <text evidence="1">The sequence shown here is derived from an EMBL/GenBank/DDBJ whole genome shotgun (WGS) entry which is preliminary data.</text>
</comment>
<reference evidence="1 2" key="1">
    <citation type="submission" date="2017-11" db="EMBL/GenBank/DDBJ databases">
        <title>De novo assembly and phasing of dikaryotic genomes from two isolates of Puccinia coronata f. sp. avenae, the causal agent of oat crown rust.</title>
        <authorList>
            <person name="Miller M.E."/>
            <person name="Zhang Y."/>
            <person name="Omidvar V."/>
            <person name="Sperschneider J."/>
            <person name="Schwessinger B."/>
            <person name="Raley C."/>
            <person name="Palmer J.M."/>
            <person name="Garnica D."/>
            <person name="Upadhyaya N."/>
            <person name="Rathjen J."/>
            <person name="Taylor J.M."/>
            <person name="Park R.F."/>
            <person name="Dodds P.N."/>
            <person name="Hirsch C.D."/>
            <person name="Kianian S.F."/>
            <person name="Figueroa M."/>
        </authorList>
    </citation>
    <scope>NUCLEOTIDE SEQUENCE [LARGE SCALE GENOMIC DNA]</scope>
    <source>
        <strain evidence="1">12SD80</strain>
    </source>
</reference>
<organism evidence="1 2">
    <name type="scientific">Puccinia coronata f. sp. avenae</name>
    <dbReference type="NCBI Taxonomy" id="200324"/>
    <lineage>
        <taxon>Eukaryota</taxon>
        <taxon>Fungi</taxon>
        <taxon>Dikarya</taxon>
        <taxon>Basidiomycota</taxon>
        <taxon>Pucciniomycotina</taxon>
        <taxon>Pucciniomycetes</taxon>
        <taxon>Pucciniales</taxon>
        <taxon>Pucciniaceae</taxon>
        <taxon>Puccinia</taxon>
    </lineage>
</organism>
<dbReference type="AlphaFoldDB" id="A0A2N5VH45"/>